<sequence length="129" mass="14996">MTDNKNKPSLTFVRKQFQIWRANRKKINEPIPDELWKAAGSLVDHYKISDITKTLRLKSNDFKKNIARLKSDIKNELEFVELTPIPVHNSYSQCNIEIEKPNGSKIKISINGMNSVDIVKITRTLWRDS</sequence>
<name>A0A1V1P1Q4_9BACT</name>
<evidence type="ECO:0000313" key="1">
    <source>
        <dbReference type="EMBL" id="ETR68675.1"/>
    </source>
</evidence>
<organism evidence="1 2">
    <name type="scientific">Candidatus Magnetoglobus multicellularis str. Araruama</name>
    <dbReference type="NCBI Taxonomy" id="890399"/>
    <lineage>
        <taxon>Bacteria</taxon>
        <taxon>Pseudomonadati</taxon>
        <taxon>Thermodesulfobacteriota</taxon>
        <taxon>Desulfobacteria</taxon>
        <taxon>Desulfobacterales</taxon>
        <taxon>Desulfobacteraceae</taxon>
        <taxon>Candidatus Magnetoglobus</taxon>
    </lineage>
</organism>
<dbReference type="Proteomes" id="UP000189670">
    <property type="component" value="Unassembled WGS sequence"/>
</dbReference>
<dbReference type="AlphaFoldDB" id="A0A1V1P1Q4"/>
<proteinExistence type="predicted"/>
<accession>A0A1V1P1Q4</accession>
<comment type="caution">
    <text evidence="1">The sequence shown here is derived from an EMBL/GenBank/DDBJ whole genome shotgun (WGS) entry which is preliminary data.</text>
</comment>
<evidence type="ECO:0000313" key="2">
    <source>
        <dbReference type="Proteomes" id="UP000189670"/>
    </source>
</evidence>
<gene>
    <name evidence="1" type="ORF">OMM_10282</name>
</gene>
<dbReference type="EMBL" id="ATBP01000866">
    <property type="protein sequence ID" value="ETR68675.1"/>
    <property type="molecule type" value="Genomic_DNA"/>
</dbReference>
<reference evidence="2" key="1">
    <citation type="submission" date="2012-11" db="EMBL/GenBank/DDBJ databases">
        <authorList>
            <person name="Lucero-Rivera Y.E."/>
            <person name="Tovar-Ramirez D."/>
        </authorList>
    </citation>
    <scope>NUCLEOTIDE SEQUENCE [LARGE SCALE GENOMIC DNA]</scope>
    <source>
        <strain evidence="2">Araruama</strain>
    </source>
</reference>
<protein>
    <submittedName>
        <fullName evidence="1">Uncharacterized protein</fullName>
    </submittedName>
</protein>